<feature type="transmembrane region" description="Helical" evidence="9">
    <location>
        <begin position="78"/>
        <end position="101"/>
    </location>
</feature>
<evidence type="ECO:0000256" key="7">
    <source>
        <dbReference type="ARBA" id="ARBA00023136"/>
    </source>
</evidence>
<evidence type="ECO:0000256" key="8">
    <source>
        <dbReference type="PIRNR" id="PIRNR016661"/>
    </source>
</evidence>
<evidence type="ECO:0000256" key="1">
    <source>
        <dbReference type="ARBA" id="ARBA00004651"/>
    </source>
</evidence>
<evidence type="ECO:0000256" key="9">
    <source>
        <dbReference type="SAM" id="Phobius"/>
    </source>
</evidence>
<proteinExistence type="inferred from homology"/>
<dbReference type="eggNOG" id="COG1268">
    <property type="taxonomic scope" value="Bacteria"/>
</dbReference>
<comment type="similarity">
    <text evidence="2 8">Belongs to the BioY family.</text>
</comment>
<evidence type="ECO:0000313" key="11">
    <source>
        <dbReference type="Proteomes" id="UP000013840"/>
    </source>
</evidence>
<comment type="subcellular location">
    <subcellularLocation>
        <location evidence="1 8">Cell membrane</location>
        <topology evidence="1 8">Multi-pass membrane protein</topology>
    </subcellularLocation>
</comment>
<dbReference type="Gene3D" id="1.10.1760.20">
    <property type="match status" value="1"/>
</dbReference>
<reference evidence="10 11" key="1">
    <citation type="submission" date="2013-02" db="EMBL/GenBank/DDBJ databases">
        <title>The Genome Sequence of Enterococcus caccae BAA-1240.</title>
        <authorList>
            <consortium name="The Broad Institute Genome Sequencing Platform"/>
            <consortium name="The Broad Institute Genome Sequencing Center for Infectious Disease"/>
            <person name="Earl A.M."/>
            <person name="Gilmore M.S."/>
            <person name="Lebreton F."/>
            <person name="Walker B."/>
            <person name="Young S.K."/>
            <person name="Zeng Q."/>
            <person name="Gargeya S."/>
            <person name="Fitzgerald M."/>
            <person name="Haas B."/>
            <person name="Abouelleil A."/>
            <person name="Alvarado L."/>
            <person name="Arachchi H.M."/>
            <person name="Berlin A.M."/>
            <person name="Chapman S.B."/>
            <person name="Dewar J."/>
            <person name="Goldberg J."/>
            <person name="Griggs A."/>
            <person name="Gujja S."/>
            <person name="Hansen M."/>
            <person name="Howarth C."/>
            <person name="Imamovic A."/>
            <person name="Larimer J."/>
            <person name="McCowan C."/>
            <person name="Murphy C."/>
            <person name="Neiman D."/>
            <person name="Pearson M."/>
            <person name="Priest M."/>
            <person name="Roberts A."/>
            <person name="Saif S."/>
            <person name="Shea T."/>
            <person name="Sisk P."/>
            <person name="Sykes S."/>
            <person name="Wortman J."/>
            <person name="Nusbaum C."/>
            <person name="Birren B."/>
        </authorList>
    </citation>
    <scope>NUCLEOTIDE SEQUENCE [LARGE SCALE GENOMIC DNA]</scope>
    <source>
        <strain evidence="10 11">ATCC BAA-1240</strain>
    </source>
</reference>
<dbReference type="InterPro" id="IPR003784">
    <property type="entry name" value="BioY"/>
</dbReference>
<protein>
    <recommendedName>
        <fullName evidence="8">Biotin transporter</fullName>
    </recommendedName>
</protein>
<dbReference type="Pfam" id="PF02632">
    <property type="entry name" value="BioY"/>
    <property type="match status" value="1"/>
</dbReference>
<dbReference type="PIRSF" id="PIRSF016661">
    <property type="entry name" value="BioY"/>
    <property type="match status" value="1"/>
</dbReference>
<comment type="caution">
    <text evidence="10">The sequence shown here is derived from an EMBL/GenBank/DDBJ whole genome shotgun (WGS) entry which is preliminary data.</text>
</comment>
<evidence type="ECO:0000256" key="3">
    <source>
        <dbReference type="ARBA" id="ARBA00022448"/>
    </source>
</evidence>
<dbReference type="Proteomes" id="UP000013840">
    <property type="component" value="Unassembled WGS sequence"/>
</dbReference>
<dbReference type="AlphaFoldDB" id="R3TRE7"/>
<evidence type="ECO:0000256" key="4">
    <source>
        <dbReference type="ARBA" id="ARBA00022475"/>
    </source>
</evidence>
<dbReference type="PANTHER" id="PTHR34295:SF4">
    <property type="entry name" value="BIOTIN TRANSPORTER BIOY-RELATED"/>
    <property type="match status" value="1"/>
</dbReference>
<sequence>MKTKDITKIAIMISIIIVLGFFPPIPIGLLPVPIVIQNAGFMLSGLLLGKKNGTIATLLFLVLVAIGFPVLAGGRGGVTVFLGITAGYLFAYPFATFLIGWANEKFNPNNQNVIYAFGISFVFGALFIDLCGAIGMTLLSDMSLSKSLIANLTFIPGDTVKAFLTAFIAQRISKSLSQRRVNG</sequence>
<keyword evidence="3 8" id="KW-0813">Transport</keyword>
<dbReference type="GO" id="GO:0005886">
    <property type="term" value="C:plasma membrane"/>
    <property type="evidence" value="ECO:0007669"/>
    <property type="project" value="UniProtKB-SubCell"/>
</dbReference>
<dbReference type="PANTHER" id="PTHR34295">
    <property type="entry name" value="BIOTIN TRANSPORTER BIOY"/>
    <property type="match status" value="1"/>
</dbReference>
<feature type="transmembrane region" description="Helical" evidence="9">
    <location>
        <begin position="113"/>
        <end position="136"/>
    </location>
</feature>
<feature type="transmembrane region" description="Helical" evidence="9">
    <location>
        <begin position="55"/>
        <end position="72"/>
    </location>
</feature>
<evidence type="ECO:0000256" key="2">
    <source>
        <dbReference type="ARBA" id="ARBA00010692"/>
    </source>
</evidence>
<name>R3TRE7_9ENTE</name>
<dbReference type="EMBL" id="AJAU01000022">
    <property type="protein sequence ID" value="EOL43728.1"/>
    <property type="molecule type" value="Genomic_DNA"/>
</dbReference>
<dbReference type="RefSeq" id="WP_010773135.1">
    <property type="nucleotide sequence ID" value="NZ_KB946335.1"/>
</dbReference>
<organism evidence="10 11">
    <name type="scientific">Enterococcus caccae ATCC BAA-1240</name>
    <dbReference type="NCBI Taxonomy" id="1158612"/>
    <lineage>
        <taxon>Bacteria</taxon>
        <taxon>Bacillati</taxon>
        <taxon>Bacillota</taxon>
        <taxon>Bacilli</taxon>
        <taxon>Lactobacillales</taxon>
        <taxon>Enterococcaceae</taxon>
        <taxon>Enterococcus</taxon>
    </lineage>
</organism>
<keyword evidence="7 8" id="KW-0472">Membrane</keyword>
<dbReference type="GO" id="GO:0015225">
    <property type="term" value="F:biotin transmembrane transporter activity"/>
    <property type="evidence" value="ECO:0007669"/>
    <property type="project" value="UniProtKB-UniRule"/>
</dbReference>
<evidence type="ECO:0000256" key="5">
    <source>
        <dbReference type="ARBA" id="ARBA00022692"/>
    </source>
</evidence>
<keyword evidence="6 9" id="KW-1133">Transmembrane helix</keyword>
<keyword evidence="11" id="KW-1185">Reference proteome</keyword>
<gene>
    <name evidence="10" type="ORF">UC7_03058</name>
</gene>
<dbReference type="STRING" id="317735.RU98_GL000229"/>
<dbReference type="PATRIC" id="fig|1158612.3.peg.3024"/>
<accession>R3TRE7</accession>
<evidence type="ECO:0000256" key="6">
    <source>
        <dbReference type="ARBA" id="ARBA00022989"/>
    </source>
</evidence>
<keyword evidence="5 9" id="KW-0812">Transmembrane</keyword>
<evidence type="ECO:0000313" key="10">
    <source>
        <dbReference type="EMBL" id="EOL43728.1"/>
    </source>
</evidence>
<keyword evidence="4 8" id="KW-1003">Cell membrane</keyword>
<dbReference type="OrthoDB" id="9803495at2"/>